<reference evidence="1" key="1">
    <citation type="submission" date="2014-09" db="EMBL/GenBank/DDBJ databases">
        <authorList>
            <person name="Magalhaes I.L.F."/>
            <person name="Oliveira U."/>
            <person name="Santos F.R."/>
            <person name="Vidigal T.H.D.A."/>
            <person name="Brescovit A.D."/>
            <person name="Santos A.J."/>
        </authorList>
    </citation>
    <scope>NUCLEOTIDE SEQUENCE</scope>
    <source>
        <tissue evidence="1">Shoot tissue taken approximately 20 cm above the soil surface</tissue>
    </source>
</reference>
<reference evidence="1" key="2">
    <citation type="journal article" date="2015" name="Data Brief">
        <title>Shoot transcriptome of the giant reed, Arundo donax.</title>
        <authorList>
            <person name="Barrero R.A."/>
            <person name="Guerrero F.D."/>
            <person name="Moolhuijzen P."/>
            <person name="Goolsby J.A."/>
            <person name="Tidwell J."/>
            <person name="Bellgard S.E."/>
            <person name="Bellgard M.I."/>
        </authorList>
    </citation>
    <scope>NUCLEOTIDE SEQUENCE</scope>
    <source>
        <tissue evidence="1">Shoot tissue taken approximately 20 cm above the soil surface</tissue>
    </source>
</reference>
<dbReference type="AlphaFoldDB" id="A0A0A9T7W7"/>
<dbReference type="EMBL" id="GBRH01243060">
    <property type="protein sequence ID" value="JAD54835.1"/>
    <property type="molecule type" value="Transcribed_RNA"/>
</dbReference>
<organism evidence="1">
    <name type="scientific">Arundo donax</name>
    <name type="common">Giant reed</name>
    <name type="synonym">Donax arundinaceus</name>
    <dbReference type="NCBI Taxonomy" id="35708"/>
    <lineage>
        <taxon>Eukaryota</taxon>
        <taxon>Viridiplantae</taxon>
        <taxon>Streptophyta</taxon>
        <taxon>Embryophyta</taxon>
        <taxon>Tracheophyta</taxon>
        <taxon>Spermatophyta</taxon>
        <taxon>Magnoliopsida</taxon>
        <taxon>Liliopsida</taxon>
        <taxon>Poales</taxon>
        <taxon>Poaceae</taxon>
        <taxon>PACMAD clade</taxon>
        <taxon>Arundinoideae</taxon>
        <taxon>Arundineae</taxon>
        <taxon>Arundo</taxon>
    </lineage>
</organism>
<accession>A0A0A9T7W7</accession>
<name>A0A0A9T7W7_ARUDO</name>
<proteinExistence type="predicted"/>
<evidence type="ECO:0000313" key="1">
    <source>
        <dbReference type="EMBL" id="JAD54835.1"/>
    </source>
</evidence>
<sequence>MLKYYSDVCLHVSDYTYCVLCIILVYQEQQKSLPPSGLENLRAKIKHFLNMGNIYLLQVFLP</sequence>
<protein>
    <submittedName>
        <fullName evidence="1">Uncharacterized protein</fullName>
    </submittedName>
</protein>